<dbReference type="PROSITE" id="PS51903">
    <property type="entry name" value="CLP_R"/>
    <property type="match status" value="1"/>
</dbReference>
<comment type="caution">
    <text evidence="3">The sequence shown here is derived from an EMBL/GenBank/DDBJ whole genome shotgun (WGS) entry which is preliminary data.</text>
</comment>
<name>A0ABT4MM82_9NOCA</name>
<dbReference type="GO" id="GO:0006508">
    <property type="term" value="P:proteolysis"/>
    <property type="evidence" value="ECO:0007669"/>
    <property type="project" value="UniProtKB-KW"/>
</dbReference>
<dbReference type="Gene3D" id="1.10.1780.10">
    <property type="entry name" value="Clp, N-terminal domain"/>
    <property type="match status" value="2"/>
</dbReference>
<sequence>MFERFTTSARAVVLGAQGQARALHSPRIEPTHLFLGALAVAEEPLKNALAEAGFTVDGVLEDAQSQDARALRSLGIDLDAVLTTVDAALGPHAVDGAQTDGLNRIPFGPSAKEVLKLSLKEAVERHDRKIGVEHVLLGLVRGADPWFTELVQRHCSLGELRSTVLLVRTP</sequence>
<reference evidence="3" key="1">
    <citation type="submission" date="2022-12" db="EMBL/GenBank/DDBJ databases">
        <authorList>
            <person name="Krivoruchko A.V."/>
            <person name="Elkin A."/>
        </authorList>
    </citation>
    <scope>NUCLEOTIDE SEQUENCE</scope>
    <source>
        <strain evidence="3">IEGM 1391</strain>
    </source>
</reference>
<keyword evidence="3" id="KW-0378">Hydrolase</keyword>
<dbReference type="EMBL" id="JAPWIJ010000018">
    <property type="protein sequence ID" value="MCZ4522104.1"/>
    <property type="molecule type" value="Genomic_DNA"/>
</dbReference>
<proteinExistence type="predicted"/>
<gene>
    <name evidence="3" type="ORF">O4220_26585</name>
</gene>
<dbReference type="InterPro" id="IPR004176">
    <property type="entry name" value="Clp_R_N"/>
</dbReference>
<dbReference type="RefSeq" id="WP_269608543.1">
    <property type="nucleotide sequence ID" value="NZ_JAPWIJ010000018.1"/>
</dbReference>
<dbReference type="InterPro" id="IPR036628">
    <property type="entry name" value="Clp_N_dom_sf"/>
</dbReference>
<dbReference type="SUPFAM" id="SSF81923">
    <property type="entry name" value="Double Clp-N motif"/>
    <property type="match status" value="1"/>
</dbReference>
<evidence type="ECO:0000259" key="2">
    <source>
        <dbReference type="PROSITE" id="PS51903"/>
    </source>
</evidence>
<dbReference type="Proteomes" id="UP001081071">
    <property type="component" value="Unassembled WGS sequence"/>
</dbReference>
<dbReference type="Pfam" id="PF02861">
    <property type="entry name" value="Clp_N"/>
    <property type="match status" value="1"/>
</dbReference>
<organism evidence="3 4">
    <name type="scientific">Rhodococcus ruber</name>
    <dbReference type="NCBI Taxonomy" id="1830"/>
    <lineage>
        <taxon>Bacteria</taxon>
        <taxon>Bacillati</taxon>
        <taxon>Actinomycetota</taxon>
        <taxon>Actinomycetes</taxon>
        <taxon>Mycobacteriales</taxon>
        <taxon>Nocardiaceae</taxon>
        <taxon>Rhodococcus</taxon>
    </lineage>
</organism>
<accession>A0ABT4MM82</accession>
<evidence type="ECO:0000256" key="1">
    <source>
        <dbReference type="PROSITE-ProRule" id="PRU01251"/>
    </source>
</evidence>
<keyword evidence="4" id="KW-1185">Reference proteome</keyword>
<keyword evidence="1" id="KW-0677">Repeat</keyword>
<dbReference type="GO" id="GO:0008233">
    <property type="term" value="F:peptidase activity"/>
    <property type="evidence" value="ECO:0007669"/>
    <property type="project" value="UniProtKB-KW"/>
</dbReference>
<evidence type="ECO:0000313" key="3">
    <source>
        <dbReference type="EMBL" id="MCZ4522104.1"/>
    </source>
</evidence>
<protein>
    <submittedName>
        <fullName evidence="3">Clp protease</fullName>
    </submittedName>
</protein>
<feature type="domain" description="Clp R" evidence="2">
    <location>
        <begin position="2"/>
        <end position="170"/>
    </location>
</feature>
<keyword evidence="3" id="KW-0645">Protease</keyword>
<evidence type="ECO:0000313" key="4">
    <source>
        <dbReference type="Proteomes" id="UP001081071"/>
    </source>
</evidence>